<reference evidence="6" key="1">
    <citation type="submission" date="2022-09" db="EMBL/GenBank/DDBJ databases">
        <title>Rhodovastum sp. nov. RN2-1 isolated from soil in Seongnam, South Korea.</title>
        <authorList>
            <person name="Le N.T."/>
        </authorList>
    </citation>
    <scope>NUCLEOTIDE SEQUENCE</scope>
    <source>
        <strain evidence="6">RN2-1</strain>
    </source>
</reference>
<keyword evidence="7" id="KW-1185">Reference proteome</keyword>
<dbReference type="SUPFAM" id="SSF53850">
    <property type="entry name" value="Periplasmic binding protein-like II"/>
    <property type="match status" value="1"/>
</dbReference>
<dbReference type="Gene3D" id="3.40.190.10">
    <property type="entry name" value="Periplasmic binding protein-like II"/>
    <property type="match status" value="1"/>
</dbReference>
<dbReference type="PIRSF" id="PIRSF002741">
    <property type="entry name" value="MppA"/>
    <property type="match status" value="1"/>
</dbReference>
<dbReference type="GO" id="GO:1904680">
    <property type="term" value="F:peptide transmembrane transporter activity"/>
    <property type="evidence" value="ECO:0007669"/>
    <property type="project" value="TreeGrafter"/>
</dbReference>
<reference evidence="6" key="2">
    <citation type="submission" date="2022-10" db="EMBL/GenBank/DDBJ databases">
        <authorList>
            <person name="Trinh H.N."/>
        </authorList>
    </citation>
    <scope>NUCLEOTIDE SEQUENCE</scope>
    <source>
        <strain evidence="6">RN2-1</strain>
    </source>
</reference>
<dbReference type="EMBL" id="JAPDNT010000015">
    <property type="protein sequence ID" value="MCW3476120.1"/>
    <property type="molecule type" value="Genomic_DNA"/>
</dbReference>
<evidence type="ECO:0000256" key="3">
    <source>
        <dbReference type="ARBA" id="ARBA00022729"/>
    </source>
</evidence>
<proteinExistence type="inferred from homology"/>
<dbReference type="Proteomes" id="UP001165679">
    <property type="component" value="Unassembled WGS sequence"/>
</dbReference>
<dbReference type="GO" id="GO:0015833">
    <property type="term" value="P:peptide transport"/>
    <property type="evidence" value="ECO:0007669"/>
    <property type="project" value="TreeGrafter"/>
</dbReference>
<accession>A0AA42CIQ1</accession>
<gene>
    <name evidence="6" type="ORF">OL599_16195</name>
</gene>
<comment type="subcellular location">
    <subcellularLocation>
        <location evidence="1">Periplasm</location>
    </subcellularLocation>
</comment>
<sequence>MSRISRRQALALGAAAALPRIAIAQGDDRPTITIAVQRIANSNTLDSLREQSNVGERTSLMFNERLIDLDYRGNLAQVPSLATAWRRIDDTTVELKLRPGVKFHNGDDFTAEDVAFSFGPARMFGETRPVVNGQTLPVAFSAIVGQGAKKVPDEIPPVARRLWPGLDRVDIVDRHTVRFVNATPDVTLEGRLSALGSEIVNRRAYEAAPTWLDYARKPVGTGPYRIREFRPDTLLVLDAHDAYWGGRPPIRTLRLVEVPEVSSRINGLLSGEYQFACDIPPDQIVAVERNPAFEIQGGTILNHRITTFDKHHPQLRDPRVRLAFAHAMDRQAIIDGLWAGRTRVPAGMQWEFFGDMFVKGWTAPEFDPAKARQLLKDAGYKGDPIPYRLLNNYYTNQLPTSQVLVEMWRQVGLNVEITMKENWTQIRDRSSPRGVRDWSAGATFNDPVGSIVSGFGPNGAAQQAGEYDNAEFSQLCVVLETSADRARRHAAFARMLAIAEREDPAYTILHQNAAFTAKRKDIKWKAAPSFAMDFRASNFSL</sequence>
<evidence type="ECO:0000256" key="4">
    <source>
        <dbReference type="SAM" id="SignalP"/>
    </source>
</evidence>
<dbReference type="GO" id="GO:0043190">
    <property type="term" value="C:ATP-binding cassette (ABC) transporter complex"/>
    <property type="evidence" value="ECO:0007669"/>
    <property type="project" value="InterPro"/>
</dbReference>
<dbReference type="Gene3D" id="3.90.76.10">
    <property type="entry name" value="Dipeptide-binding Protein, Domain 1"/>
    <property type="match status" value="1"/>
</dbReference>
<dbReference type="InterPro" id="IPR039424">
    <property type="entry name" value="SBP_5"/>
</dbReference>
<dbReference type="AlphaFoldDB" id="A0AA42CIQ1"/>
<name>A0AA42CIQ1_9PROT</name>
<evidence type="ECO:0000256" key="1">
    <source>
        <dbReference type="ARBA" id="ARBA00004418"/>
    </source>
</evidence>
<protein>
    <submittedName>
        <fullName evidence="6">ABC transporter substrate-binding protein</fullName>
    </submittedName>
</protein>
<dbReference type="CDD" id="cd08515">
    <property type="entry name" value="PBP2_NikA_DppA_OppA_like_10"/>
    <property type="match status" value="1"/>
</dbReference>
<feature type="chain" id="PRO_5041467761" evidence="4">
    <location>
        <begin position="25"/>
        <end position="541"/>
    </location>
</feature>
<dbReference type="Gene3D" id="3.10.105.10">
    <property type="entry name" value="Dipeptide-binding Protein, Domain 3"/>
    <property type="match status" value="1"/>
</dbReference>
<evidence type="ECO:0000259" key="5">
    <source>
        <dbReference type="Pfam" id="PF00496"/>
    </source>
</evidence>
<evidence type="ECO:0000313" key="7">
    <source>
        <dbReference type="Proteomes" id="UP001165679"/>
    </source>
</evidence>
<feature type="signal peptide" evidence="4">
    <location>
        <begin position="1"/>
        <end position="24"/>
    </location>
</feature>
<keyword evidence="3 4" id="KW-0732">Signal</keyword>
<comment type="similarity">
    <text evidence="2">Belongs to the bacterial solute-binding protein 5 family.</text>
</comment>
<dbReference type="GO" id="GO:0030288">
    <property type="term" value="C:outer membrane-bounded periplasmic space"/>
    <property type="evidence" value="ECO:0007669"/>
    <property type="project" value="UniProtKB-ARBA"/>
</dbReference>
<dbReference type="PANTHER" id="PTHR30290:SF38">
    <property type="entry name" value="D,D-DIPEPTIDE-BINDING PERIPLASMIC PROTEIN DDPA-RELATED"/>
    <property type="match status" value="1"/>
</dbReference>
<organism evidence="6 7">
    <name type="scientific">Limobrevibacterium gyesilva</name>
    <dbReference type="NCBI Taxonomy" id="2991712"/>
    <lineage>
        <taxon>Bacteria</taxon>
        <taxon>Pseudomonadati</taxon>
        <taxon>Pseudomonadota</taxon>
        <taxon>Alphaproteobacteria</taxon>
        <taxon>Acetobacterales</taxon>
        <taxon>Acetobacteraceae</taxon>
        <taxon>Limobrevibacterium</taxon>
    </lineage>
</organism>
<dbReference type="Pfam" id="PF00496">
    <property type="entry name" value="SBP_bac_5"/>
    <property type="match status" value="1"/>
</dbReference>
<dbReference type="InterPro" id="IPR000914">
    <property type="entry name" value="SBP_5_dom"/>
</dbReference>
<evidence type="ECO:0000256" key="2">
    <source>
        <dbReference type="ARBA" id="ARBA00005695"/>
    </source>
</evidence>
<feature type="domain" description="Solute-binding protein family 5" evidence="5">
    <location>
        <begin position="78"/>
        <end position="441"/>
    </location>
</feature>
<dbReference type="InterPro" id="IPR030678">
    <property type="entry name" value="Peptide/Ni-bd"/>
</dbReference>
<dbReference type="PANTHER" id="PTHR30290">
    <property type="entry name" value="PERIPLASMIC BINDING COMPONENT OF ABC TRANSPORTER"/>
    <property type="match status" value="1"/>
</dbReference>
<comment type="caution">
    <text evidence="6">The sequence shown here is derived from an EMBL/GenBank/DDBJ whole genome shotgun (WGS) entry which is preliminary data.</text>
</comment>
<evidence type="ECO:0000313" key="6">
    <source>
        <dbReference type="EMBL" id="MCW3476120.1"/>
    </source>
</evidence>
<dbReference type="RefSeq" id="WP_264714868.1">
    <property type="nucleotide sequence ID" value="NZ_JAPDNT010000015.1"/>
</dbReference>